<feature type="compositionally biased region" description="Low complexity" evidence="9">
    <location>
        <begin position="376"/>
        <end position="385"/>
    </location>
</feature>
<protein>
    <recommendedName>
        <fullName evidence="8">ATPase synthesis protein 25</fullName>
    </recommendedName>
</protein>
<accession>A0A9W8YLJ3</accession>
<dbReference type="OrthoDB" id="107372at2759"/>
<evidence type="ECO:0000256" key="4">
    <source>
        <dbReference type="ARBA" id="ARBA00022792"/>
    </source>
</evidence>
<reference evidence="10" key="1">
    <citation type="submission" date="2022-10" db="EMBL/GenBank/DDBJ databases">
        <title>Tapping the CABI collections for fungal endophytes: first genome assemblies for Collariella, Neodidymelliopsis, Ascochyta clinopodiicola, Didymella pomorum, Didymosphaeria variabile, Neocosmospora piperis and Neocucurbitaria cava.</title>
        <authorList>
            <person name="Hill R."/>
        </authorList>
    </citation>
    <scope>NUCLEOTIDE SEQUENCE</scope>
    <source>
        <strain evidence="10">IMI 355082</strain>
    </source>
</reference>
<proteinExistence type="inferred from homology"/>
<dbReference type="AlphaFoldDB" id="A0A9W8YLJ3"/>
<comment type="similarity">
    <text evidence="3 8">Belongs to the ATP25 family.</text>
</comment>
<dbReference type="PANTHER" id="PTHR28087">
    <property type="entry name" value="ATPASE SYNTHESIS PROTEIN 25, MITOCHONDRIAL"/>
    <property type="match status" value="1"/>
</dbReference>
<dbReference type="InterPro" id="IPR043519">
    <property type="entry name" value="NT_sf"/>
</dbReference>
<dbReference type="GO" id="GO:0140053">
    <property type="term" value="P:mitochondrial gene expression"/>
    <property type="evidence" value="ECO:0007669"/>
    <property type="project" value="UniProtKB-UniRule"/>
</dbReference>
<evidence type="ECO:0000256" key="6">
    <source>
        <dbReference type="ARBA" id="ARBA00023128"/>
    </source>
</evidence>
<evidence type="ECO:0000256" key="7">
    <source>
        <dbReference type="ARBA" id="ARBA00023136"/>
    </source>
</evidence>
<evidence type="ECO:0000256" key="1">
    <source>
        <dbReference type="ARBA" id="ARBA00003470"/>
    </source>
</evidence>
<dbReference type="GO" id="GO:0005743">
    <property type="term" value="C:mitochondrial inner membrane"/>
    <property type="evidence" value="ECO:0007669"/>
    <property type="project" value="UniProtKB-SubCell"/>
</dbReference>
<organism evidence="10 11">
    <name type="scientific">Gnomoniopsis smithogilvyi</name>
    <dbReference type="NCBI Taxonomy" id="1191159"/>
    <lineage>
        <taxon>Eukaryota</taxon>
        <taxon>Fungi</taxon>
        <taxon>Dikarya</taxon>
        <taxon>Ascomycota</taxon>
        <taxon>Pezizomycotina</taxon>
        <taxon>Sordariomycetes</taxon>
        <taxon>Sordariomycetidae</taxon>
        <taxon>Diaporthales</taxon>
        <taxon>Gnomoniaceae</taxon>
        <taxon>Gnomoniopsis</taxon>
    </lineage>
</organism>
<dbReference type="PANTHER" id="PTHR28087:SF1">
    <property type="entry name" value="ATPASE SYNTHESIS PROTEIN 25, MITOCHONDRIAL"/>
    <property type="match status" value="1"/>
</dbReference>
<evidence type="ECO:0000313" key="10">
    <source>
        <dbReference type="EMBL" id="KAJ4385595.1"/>
    </source>
</evidence>
<comment type="function">
    <text evidence="8">Mitochondrial mRNA stabilization factor.</text>
</comment>
<comment type="caution">
    <text evidence="10">The sequence shown here is derived from an EMBL/GenBank/DDBJ whole genome shotgun (WGS) entry which is preliminary data.</text>
</comment>
<feature type="compositionally biased region" description="Acidic residues" evidence="9">
    <location>
        <begin position="71"/>
        <end position="82"/>
    </location>
</feature>
<keyword evidence="5 8" id="KW-0809">Transit peptide</keyword>
<dbReference type="Gene3D" id="3.30.460.10">
    <property type="entry name" value="Beta Polymerase, domain 2"/>
    <property type="match status" value="1"/>
</dbReference>
<evidence type="ECO:0000256" key="9">
    <source>
        <dbReference type="SAM" id="MobiDB-lite"/>
    </source>
</evidence>
<keyword evidence="11" id="KW-1185">Reference proteome</keyword>
<evidence type="ECO:0000256" key="8">
    <source>
        <dbReference type="RuleBase" id="RU367062"/>
    </source>
</evidence>
<evidence type="ECO:0000256" key="5">
    <source>
        <dbReference type="ARBA" id="ARBA00022946"/>
    </source>
</evidence>
<evidence type="ECO:0000256" key="3">
    <source>
        <dbReference type="ARBA" id="ARBA00010787"/>
    </source>
</evidence>
<evidence type="ECO:0000256" key="2">
    <source>
        <dbReference type="ARBA" id="ARBA00004443"/>
    </source>
</evidence>
<feature type="region of interest" description="Disordered" evidence="9">
    <location>
        <begin position="59"/>
        <end position="82"/>
    </location>
</feature>
<dbReference type="GO" id="GO:0048255">
    <property type="term" value="P:mRNA stabilization"/>
    <property type="evidence" value="ECO:0007669"/>
    <property type="project" value="TreeGrafter"/>
</dbReference>
<keyword evidence="6 8" id="KW-0496">Mitochondrion</keyword>
<sequence>MASRPVLRASAAGCSACRSTFMRFIVSPHAPVLPRTLSVHRRMTPSALLLPASFSTRRLRPYSTQNSPAREEEELEDPNEWGESDLKAVLAEKAGRGLQNETEVKDAADSEEAPWYLQEEPPRHPTLVPELQPLPEIPPNTPAILGDLVKCLAEDMGLDDLNLMDLRSLDPPAALGPSLIMLFGTARSERHLHISAGRLKSWLRKKGFNADADGLIGRKDFKIALRRRQRKAKLLGTTPSPAESGLTTRWICMNLGTIEYQSTEEMPFESDNGIMTGFGVRQTGGTTIVVQMFTESKRKELELELLWSRILARRGNKLLVEDDLEYAEADAHPNEVSIFTEGGSPKVIAKPSQRRFFSTSCRRLSPPDESNQVTNPSTPTSASSSVDISLDPVKDLAAKVADLEQMQMAFSGFSLSTAVEALSPSEGGRQSNWIGQWNAAVKYLAPEQSWRFRLWLVAAGRKLGIQAYTLDLLRDLVQEMEILGIICERGQYLELLQAVYLDQKESNTSLAEQSDLALDILNIMFERGEPIITTDVFVSLLESLARTNSPSKEKNSLQSVLEKFMLQADLPYIGEAGVLRLLDAYAAQDNWDRWGDIWRMAPQHGLPRSQRLYIHMWTTMAATQNQRRCREALRSYFFEMLNEQPPVNAEGAVKEAMEACMRVADPQAEELAKKLIVVDERTARAVEAEFVHMWRVLNPEWVTGWRGQ</sequence>
<feature type="region of interest" description="Disordered" evidence="9">
    <location>
        <begin position="361"/>
        <end position="386"/>
    </location>
</feature>
<evidence type="ECO:0000313" key="11">
    <source>
        <dbReference type="Proteomes" id="UP001140453"/>
    </source>
</evidence>
<feature type="compositionally biased region" description="Polar residues" evidence="9">
    <location>
        <begin position="361"/>
        <end position="375"/>
    </location>
</feature>
<comment type="function">
    <text evidence="1">Probable mitochondrial mRNA stabilization factor.</text>
</comment>
<dbReference type="EMBL" id="JAPEVB010000007">
    <property type="protein sequence ID" value="KAJ4385595.1"/>
    <property type="molecule type" value="Genomic_DNA"/>
</dbReference>
<keyword evidence="4 8" id="KW-0999">Mitochondrion inner membrane</keyword>
<keyword evidence="7 8" id="KW-0472">Membrane</keyword>
<comment type="subcellular location">
    <subcellularLocation>
        <location evidence="2 8">Mitochondrion inner membrane</location>
        <topology evidence="2 8">Peripheral membrane protein</topology>
        <orientation evidence="2 8">Matrix side</orientation>
    </subcellularLocation>
</comment>
<gene>
    <name evidence="10" type="primary">ATP25</name>
    <name evidence="10" type="ORF">N0V93_010024</name>
</gene>
<dbReference type="Proteomes" id="UP001140453">
    <property type="component" value="Unassembled WGS sequence"/>
</dbReference>
<name>A0A9W8YLJ3_9PEZI</name>
<dbReference type="InterPro" id="IPR040152">
    <property type="entry name" value="Atp25"/>
</dbReference>